<dbReference type="Gene3D" id="3.90.70.10">
    <property type="entry name" value="Cysteine proteinases"/>
    <property type="match status" value="1"/>
</dbReference>
<evidence type="ECO:0000259" key="3">
    <source>
        <dbReference type="PROSITE" id="PS51766"/>
    </source>
</evidence>
<dbReference type="Pfam" id="PF13529">
    <property type="entry name" value="Peptidase_C39_2"/>
    <property type="match status" value="1"/>
</dbReference>
<feature type="domain" description="Dockerin" evidence="3">
    <location>
        <begin position="57"/>
        <end position="130"/>
    </location>
</feature>
<dbReference type="InterPro" id="IPR002105">
    <property type="entry name" value="Dockerin_1_rpt"/>
</dbReference>
<dbReference type="Gene3D" id="2.60.40.10">
    <property type="entry name" value="Immunoglobulins"/>
    <property type="match status" value="1"/>
</dbReference>
<protein>
    <recommendedName>
        <fullName evidence="3">Dockerin domain-containing protein</fullName>
    </recommendedName>
</protein>
<dbReference type="CDD" id="cd14256">
    <property type="entry name" value="Dockerin_I"/>
    <property type="match status" value="1"/>
</dbReference>
<feature type="compositionally biased region" description="Low complexity" evidence="1">
    <location>
        <begin position="40"/>
        <end position="51"/>
    </location>
</feature>
<dbReference type="SUPFAM" id="SSF63446">
    <property type="entry name" value="Type I dockerin domain"/>
    <property type="match status" value="1"/>
</dbReference>
<dbReference type="InterPro" id="IPR003961">
    <property type="entry name" value="FN3_dom"/>
</dbReference>
<dbReference type="InterPro" id="IPR013783">
    <property type="entry name" value="Ig-like_fold"/>
</dbReference>
<dbReference type="PROSITE" id="PS00018">
    <property type="entry name" value="EF_HAND_1"/>
    <property type="match status" value="1"/>
</dbReference>
<dbReference type="Pfam" id="PF00404">
    <property type="entry name" value="Dockerin_1"/>
    <property type="match status" value="1"/>
</dbReference>
<dbReference type="SMART" id="SM00060">
    <property type="entry name" value="FN3"/>
    <property type="match status" value="5"/>
</dbReference>
<dbReference type="InterPro" id="IPR016134">
    <property type="entry name" value="Dockerin_dom"/>
</dbReference>
<feature type="chain" id="PRO_5001465142" description="Dockerin domain-containing protein" evidence="2">
    <location>
        <begin position="27"/>
        <end position="1393"/>
    </location>
</feature>
<organism evidence="4 5">
    <name type="scientific">Ruminococcus albus SY3</name>
    <dbReference type="NCBI Taxonomy" id="1341156"/>
    <lineage>
        <taxon>Bacteria</taxon>
        <taxon>Bacillati</taxon>
        <taxon>Bacillota</taxon>
        <taxon>Clostridia</taxon>
        <taxon>Eubacteriales</taxon>
        <taxon>Oscillospiraceae</taxon>
        <taxon>Ruminococcus</taxon>
    </lineage>
</organism>
<proteinExistence type="predicted"/>
<dbReference type="InterPro" id="IPR036439">
    <property type="entry name" value="Dockerin_dom_sf"/>
</dbReference>
<dbReference type="InterPro" id="IPR036116">
    <property type="entry name" value="FN3_sf"/>
</dbReference>
<name>A0A011VXX9_RUMAL</name>
<dbReference type="EMBL" id="JEOB01000002">
    <property type="protein sequence ID" value="EXM40126.1"/>
    <property type="molecule type" value="Genomic_DNA"/>
</dbReference>
<evidence type="ECO:0000256" key="2">
    <source>
        <dbReference type="SAM" id="SignalP"/>
    </source>
</evidence>
<dbReference type="GO" id="GO:0000272">
    <property type="term" value="P:polysaccharide catabolic process"/>
    <property type="evidence" value="ECO:0007669"/>
    <property type="project" value="InterPro"/>
</dbReference>
<dbReference type="Gene3D" id="1.10.1330.10">
    <property type="entry name" value="Dockerin domain"/>
    <property type="match status" value="1"/>
</dbReference>
<dbReference type="PANTHER" id="PTHR37806">
    <property type="entry name" value="LMO0724 PROTEIN"/>
    <property type="match status" value="1"/>
</dbReference>
<dbReference type="OrthoDB" id="1164310at2"/>
<dbReference type="GO" id="GO:0004553">
    <property type="term" value="F:hydrolase activity, hydrolyzing O-glycosyl compounds"/>
    <property type="evidence" value="ECO:0007669"/>
    <property type="project" value="InterPro"/>
</dbReference>
<gene>
    <name evidence="4" type="ORF">RASY3_06145</name>
</gene>
<feature type="signal peptide" evidence="2">
    <location>
        <begin position="1"/>
        <end position="26"/>
    </location>
</feature>
<keyword evidence="5" id="KW-1185">Reference proteome</keyword>
<reference evidence="4 5" key="1">
    <citation type="submission" date="2013-06" db="EMBL/GenBank/DDBJ databases">
        <title>Rumen cellulosomics: divergent fiber-degrading strategies revealed by comparative genome-wide analysis of six Ruminococcal strains.</title>
        <authorList>
            <person name="Dassa B."/>
            <person name="Borovok I."/>
            <person name="Lamed R."/>
            <person name="Flint H."/>
            <person name="Yeoman C.J."/>
            <person name="White B."/>
            <person name="Bayer E.A."/>
        </authorList>
    </citation>
    <scope>NUCLEOTIDE SEQUENCE [LARGE SCALE GENOMIC DNA]</scope>
    <source>
        <strain evidence="4 5">SY3</strain>
    </source>
</reference>
<dbReference type="InterPro" id="IPR018247">
    <property type="entry name" value="EF_Hand_1_Ca_BS"/>
</dbReference>
<dbReference type="PANTHER" id="PTHR37806:SF1">
    <property type="entry name" value="PEPTIDASE C39-LIKE DOMAIN-CONTAINING PROTEIN"/>
    <property type="match status" value="1"/>
</dbReference>
<evidence type="ECO:0000256" key="1">
    <source>
        <dbReference type="SAM" id="MobiDB-lite"/>
    </source>
</evidence>
<comment type="caution">
    <text evidence="4">The sequence shown here is derived from an EMBL/GenBank/DDBJ whole genome shotgun (WGS) entry which is preliminary data.</text>
</comment>
<sequence length="1393" mass="150072">MRCKKILAAAVSVVMAAGQFSVGAFAENPGESSSAALSADGDTTGEQDGTTSNDESKSYDIGDVNGNGKIDINDVVKTAAHIKARKLLSEKGMKAADINADGKINITDLTLLAAHIKGKKNISAYTDLPVVKNPREKQTNFKLIEFNVDKNTKTVSWNAAADMTNYNVQFTNGDKTKEINTRSTGTNIPYDMFKDGKLTVTITPSRLVWTEDGERTYDHGDTTGYLLKIKPEMIHGTITVTDEKGKAKIDWQAADFASGYHVYDITNTASDGKPKLIADTDTDQLITDFPAGGTVKLLIVPFNSVGEAEGVNAELTSGTVTEPDPVADLAAPTFGGYYYVSDTESATLSWNGVSGAEGYEASIQINGKWVAYNTTAKSYKFTNLAPRTGFKTRVRAYKTINGKKAYGSYSSTVTVITDGYVKCVTSTPIYANTNTSSTQVGKLAVGDVIMQTDLPANGWTRVFLPNTNGTQTGYVPTSCLTSYDVNTDPVADLAAPTFNGYFYNSDTTTATLMWNGVSGAEGYEASIQINGKWVAYTTTAKSYKFTDLASCTGFKTRVRAYKTINGQKAYGKYSTTVTVVTDGYVKCTTATPIYASASTSSTKLGNLYVGDTIMQTDLPASGWTKVFLPNSNGTQTGYVPTSCLNGTFTTDPVADLAAPTFNGYFYNSDTTTATLMWNGVSGAEGYEASIQINGKWVAYNTTAKSYKFTNLASCTGFKTRVRAYKTINGQKAYGKYSTVVTVVTDGYVKCTTATPIYASESTSSTKLGNLYVGDTIMQTDLPANGWTKVFLPNSNGTQIGYVPTNCLNGTSTTDPVADLAAPSFNGYFYNSDTTTATLMWNGVSGAEGYEASIQINGKWVAYTTTAKSYKFTDLASCTGFKTRVRAYKTINGQKAYGKYSTTVTVVTDGYVKCTTATPIYASASTSSTKLGNLYVGDTIMQTDLPANGWTKVFLPNSNGTQIGYVPTNCLNGTSTTDPVADLAAPTFNGYFYNSDTTTATLMWNGVSGAEGYEASIQINGKWVAYTTTAKSYKFTSLASCTGFKARVRAYKTVNGQKAYGKYSTTVTVVTDGYVKCTTATPIYASASTSSAKLGNLYAGDTIMQTDLPASGWTKVFLPNSNGTQTGYVPTNCLNGSANSKSYVNHDLSVINQDGYLGGNPAVLGCEETALASVLNYQFGINVSKNTLIDYYMPEQAFSNGTINVDPNYCFWGSPYHMEGSVGYGCYAPLIAQSANQYLKALGVRNNYNIALNTDYYTGNNVNKLKFDPTKLDLGDTKVSGGLDLNGLKKELDKGNNPIIWYSEIEPYAVCTQTLTAGQKYTNPGSGTYNFTWYGRQHTVVLMGYDDTNKCFIIGNVENFDRTSYYGKTQTISYDEFMNSYNTLGRQTVVISKK</sequence>
<feature type="region of interest" description="Disordered" evidence="1">
    <location>
        <begin position="31"/>
        <end position="60"/>
    </location>
</feature>
<dbReference type="RefSeq" id="WP_037286103.1">
    <property type="nucleotide sequence ID" value="NZ_JEOB01000002.1"/>
</dbReference>
<keyword evidence="2" id="KW-0732">Signal</keyword>
<dbReference type="PATRIC" id="fig|1341156.4.peg.1644"/>
<dbReference type="InterPro" id="IPR039564">
    <property type="entry name" value="Peptidase_C39-like"/>
</dbReference>
<dbReference type="PROSITE" id="PS51766">
    <property type="entry name" value="DOCKERIN"/>
    <property type="match status" value="1"/>
</dbReference>
<evidence type="ECO:0000313" key="4">
    <source>
        <dbReference type="EMBL" id="EXM40126.1"/>
    </source>
</evidence>
<dbReference type="Proteomes" id="UP000021369">
    <property type="component" value="Unassembled WGS sequence"/>
</dbReference>
<dbReference type="SUPFAM" id="SSF49265">
    <property type="entry name" value="Fibronectin type III"/>
    <property type="match status" value="3"/>
</dbReference>
<accession>A0A011VXX9</accession>
<evidence type="ECO:0000313" key="5">
    <source>
        <dbReference type="Proteomes" id="UP000021369"/>
    </source>
</evidence>